<dbReference type="SUPFAM" id="SSF53474">
    <property type="entry name" value="alpha/beta-Hydrolases"/>
    <property type="match status" value="1"/>
</dbReference>
<dbReference type="InterPro" id="IPR000073">
    <property type="entry name" value="AB_hydrolase_1"/>
</dbReference>
<dbReference type="InterPro" id="IPR029058">
    <property type="entry name" value="AB_hydrolase_fold"/>
</dbReference>
<dbReference type="PANTHER" id="PTHR43329">
    <property type="entry name" value="EPOXIDE HYDROLASE"/>
    <property type="match status" value="1"/>
</dbReference>
<keyword evidence="1" id="KW-0378">Hydrolase</keyword>
<dbReference type="Pfam" id="PF00561">
    <property type="entry name" value="Abhydrolase_1"/>
    <property type="match status" value="1"/>
</dbReference>
<dbReference type="InterPro" id="IPR000639">
    <property type="entry name" value="Epox_hydrolase-like"/>
</dbReference>
<proteinExistence type="predicted"/>
<comment type="caution">
    <text evidence="3">The sequence shown here is derived from an EMBL/GenBank/DDBJ whole genome shotgun (WGS) entry which is preliminary data.</text>
</comment>
<accession>A0A2W5TEH4</accession>
<feature type="domain" description="AB hydrolase-1" evidence="2">
    <location>
        <begin position="29"/>
        <end position="280"/>
    </location>
</feature>
<protein>
    <recommendedName>
        <fullName evidence="2">AB hydrolase-1 domain-containing protein</fullName>
    </recommendedName>
</protein>
<reference evidence="3 4" key="1">
    <citation type="submission" date="2017-08" db="EMBL/GenBank/DDBJ databases">
        <title>Infants hospitalized years apart are colonized by the same room-sourced microbial strains.</title>
        <authorList>
            <person name="Brooks B."/>
            <person name="Olm M.R."/>
            <person name="Firek B.A."/>
            <person name="Baker R."/>
            <person name="Thomas B.C."/>
            <person name="Morowitz M.J."/>
            <person name="Banfield J.F."/>
        </authorList>
    </citation>
    <scope>NUCLEOTIDE SEQUENCE [LARGE SCALE GENOMIC DNA]</scope>
    <source>
        <strain evidence="3">S2_003_000_R2_14</strain>
    </source>
</reference>
<dbReference type="PRINTS" id="PR00412">
    <property type="entry name" value="EPOXHYDRLASE"/>
</dbReference>
<gene>
    <name evidence="3" type="ORF">DI536_20915</name>
</gene>
<dbReference type="GO" id="GO:0016787">
    <property type="term" value="F:hydrolase activity"/>
    <property type="evidence" value="ECO:0007669"/>
    <property type="project" value="UniProtKB-KW"/>
</dbReference>
<dbReference type="Proteomes" id="UP000249061">
    <property type="component" value="Unassembled WGS sequence"/>
</dbReference>
<organism evidence="3 4">
    <name type="scientific">Archangium gephyra</name>
    <dbReference type="NCBI Taxonomy" id="48"/>
    <lineage>
        <taxon>Bacteria</taxon>
        <taxon>Pseudomonadati</taxon>
        <taxon>Myxococcota</taxon>
        <taxon>Myxococcia</taxon>
        <taxon>Myxococcales</taxon>
        <taxon>Cystobacterineae</taxon>
        <taxon>Archangiaceae</taxon>
        <taxon>Archangium</taxon>
    </lineage>
</organism>
<dbReference type="PRINTS" id="PR00111">
    <property type="entry name" value="ABHYDROLASE"/>
</dbReference>
<evidence type="ECO:0000259" key="2">
    <source>
        <dbReference type="Pfam" id="PF00561"/>
    </source>
</evidence>
<dbReference type="EMBL" id="QFQP01000019">
    <property type="protein sequence ID" value="PZR09805.1"/>
    <property type="molecule type" value="Genomic_DNA"/>
</dbReference>
<dbReference type="Gene3D" id="3.40.50.1820">
    <property type="entry name" value="alpha/beta hydrolase"/>
    <property type="match status" value="1"/>
</dbReference>
<evidence type="ECO:0000256" key="1">
    <source>
        <dbReference type="ARBA" id="ARBA00022801"/>
    </source>
</evidence>
<dbReference type="AlphaFoldDB" id="A0A2W5TEH4"/>
<evidence type="ECO:0000313" key="3">
    <source>
        <dbReference type="EMBL" id="PZR09805.1"/>
    </source>
</evidence>
<name>A0A2W5TEH4_9BACT</name>
<evidence type="ECO:0000313" key="4">
    <source>
        <dbReference type="Proteomes" id="UP000249061"/>
    </source>
</evidence>
<sequence length="293" mass="33224">MKPSDLAVTHHTIALSKLRMHYVDAGEGPLVVLLHGFPENWWSWRYQIQPLVDAGFRVIAPDLRGYGDTDKHGPYDIDTITDDVCQLISALGFGKVKIVGHDWGGAVAWHLASKRPEFCERLTVMNCPHPVIMREALINKPSWPQLKKSWYFFFFQLPLLPEWLLTRRDAQGTVRTIKGSSIDRSHFSAEEMRPFRDGIQKPGAAKAMIGWYRHIVREGLTNPFNPPAYEQIDVDTLLIWGMKDPALGYTELVPGTEKHVPKLKLVQVPDCGHFVQAERPDAVNPALISFLRA</sequence>